<dbReference type="Pfam" id="PF05133">
    <property type="entry name" value="SPP1_portal"/>
    <property type="match status" value="1"/>
</dbReference>
<dbReference type="InterPro" id="IPR006428">
    <property type="entry name" value="Portal_SPP1-type"/>
</dbReference>
<proteinExistence type="predicted"/>
<dbReference type="NCBIfam" id="TIGR01538">
    <property type="entry name" value="portal_SPP1"/>
    <property type="match status" value="1"/>
</dbReference>
<protein>
    <submittedName>
        <fullName evidence="2">Phage portal protein, SPP1 family</fullName>
    </submittedName>
</protein>
<gene>
    <name evidence="2" type="ORF">SAMN04488081_0863</name>
</gene>
<organism evidence="2 3">
    <name type="scientific">Salimicrobium album</name>
    <dbReference type="NCBI Taxonomy" id="50717"/>
    <lineage>
        <taxon>Bacteria</taxon>
        <taxon>Bacillati</taxon>
        <taxon>Bacillota</taxon>
        <taxon>Bacilli</taxon>
        <taxon>Bacillales</taxon>
        <taxon>Bacillaceae</taxon>
        <taxon>Salimicrobium</taxon>
    </lineage>
</organism>
<feature type="compositionally biased region" description="Acidic residues" evidence="1">
    <location>
        <begin position="451"/>
        <end position="467"/>
    </location>
</feature>
<dbReference type="RefSeq" id="WP_093105839.1">
    <property type="nucleotide sequence ID" value="NZ_FNOS01000002.1"/>
</dbReference>
<evidence type="ECO:0000313" key="3">
    <source>
        <dbReference type="Proteomes" id="UP000198647"/>
    </source>
</evidence>
<dbReference type="InterPro" id="IPR021145">
    <property type="entry name" value="Portal_protein_SPP1_Gp6-like"/>
</dbReference>
<sequence length="508" mass="59090">MKNYAELIRDNNDQINGETLQNIIKAHDREHERMWRLYERYKATPEGVTIFNRKHPDFSDFERLRNSNNMMRIDDKVNNTLNNSFDSDIADTAQGYFLGHPIMYAYEEDESISDMIDTFNTRNHVEDADSEWGKKAIICGKGARLLYIDREGRERLKNIDPWQCIFIGDNISEPEYAIRYYKGIDHTKKAEFYNSTTIHYFAEENGEYKEKGSQPHMFDSPPLFGLANNNELQGDAEKVLTLIDAYDRTLSDASNEIEQYRLAYMVFKGMAPDEDTNEQMRHQRIIELMEENDDVSYLTKDVNDDLIEHHLDRLETNIMKFAKSVDFSDDDFGNAASGVSLRYKLLALENKCVTKERKMTMALRYQYKVLFSAWAKRNNIQPDDYLNVRMTFQRNLPVNLLEEAQIQQALQGVFSRKYRLSLFSKMTPEEIEEEMQRLQEEENAEGLSLDDVSDEVTPPDEDEDEFSSDVPENEKTRTCPRCSGSGCIKGERKTQILCPRCDGEGVIA</sequence>
<accession>A0A1H3D7K5</accession>
<feature type="region of interest" description="Disordered" evidence="1">
    <location>
        <begin position="433"/>
        <end position="482"/>
    </location>
</feature>
<comment type="caution">
    <text evidence="2">The sequence shown here is derived from an EMBL/GenBank/DDBJ whole genome shotgun (WGS) entry which is preliminary data.</text>
</comment>
<keyword evidence="3" id="KW-1185">Reference proteome</keyword>
<dbReference type="EMBL" id="FNOS01000002">
    <property type="protein sequence ID" value="SDX62443.1"/>
    <property type="molecule type" value="Genomic_DNA"/>
</dbReference>
<reference evidence="2 3" key="1">
    <citation type="submission" date="2016-10" db="EMBL/GenBank/DDBJ databases">
        <authorList>
            <person name="Varghese N."/>
            <person name="Submissions S."/>
        </authorList>
    </citation>
    <scope>NUCLEOTIDE SEQUENCE [LARGE SCALE GENOMIC DNA]</scope>
    <source>
        <strain evidence="2 3">DSM 20748</strain>
    </source>
</reference>
<evidence type="ECO:0000313" key="2">
    <source>
        <dbReference type="EMBL" id="SDX62443.1"/>
    </source>
</evidence>
<evidence type="ECO:0000256" key="1">
    <source>
        <dbReference type="SAM" id="MobiDB-lite"/>
    </source>
</evidence>
<name>A0A1H3D7K5_9BACI</name>
<dbReference type="Proteomes" id="UP000198647">
    <property type="component" value="Unassembled WGS sequence"/>
</dbReference>